<gene>
    <name evidence="2" type="ORF">AMR76_22085</name>
</gene>
<dbReference type="AlphaFoldDB" id="A0A0Q2M6B2"/>
<evidence type="ECO:0000256" key="1">
    <source>
        <dbReference type="SAM" id="MobiDB-lite"/>
    </source>
</evidence>
<dbReference type="RefSeq" id="WP_055467249.1">
    <property type="nucleotide sequence ID" value="NZ_LKHS01000035.1"/>
</dbReference>
<evidence type="ECO:0000313" key="3">
    <source>
        <dbReference type="Proteomes" id="UP000051221"/>
    </source>
</evidence>
<organism evidence="2 3">
    <name type="scientific">Vibrio furnissii</name>
    <dbReference type="NCBI Taxonomy" id="29494"/>
    <lineage>
        <taxon>Bacteria</taxon>
        <taxon>Pseudomonadati</taxon>
        <taxon>Pseudomonadota</taxon>
        <taxon>Gammaproteobacteria</taxon>
        <taxon>Vibrionales</taxon>
        <taxon>Vibrionaceae</taxon>
        <taxon>Vibrio</taxon>
    </lineage>
</organism>
<feature type="compositionally biased region" description="Basic residues" evidence="1">
    <location>
        <begin position="7"/>
        <end position="23"/>
    </location>
</feature>
<evidence type="ECO:0000313" key="2">
    <source>
        <dbReference type="EMBL" id="KQH83609.1"/>
    </source>
</evidence>
<reference evidence="2 3" key="1">
    <citation type="submission" date="2015-08" db="EMBL/GenBank/DDBJ databases">
        <title>Antibacterial properties of a collection of Vibrionaceae strains.</title>
        <authorList>
            <person name="Giubergia S."/>
        </authorList>
    </citation>
    <scope>NUCLEOTIDE SEQUENCE [LARGE SCALE GENOMIC DNA]</scope>
    <source>
        <strain evidence="2 3">S0821</strain>
    </source>
</reference>
<proteinExistence type="predicted"/>
<accession>A0A0Q2M6B2</accession>
<name>A0A0Q2M6B2_VIBFU</name>
<dbReference type="Proteomes" id="UP000051221">
    <property type="component" value="Unassembled WGS sequence"/>
</dbReference>
<dbReference type="InParanoid" id="A0A0Q2M6B2"/>
<sequence>MSNSVKKSLKRKKKAKQSRVIKQQKKDQKNALVLTPKGIEMSKLFKSLAESPLTEIVQPSVGVYRDSQGTFMRVLSVSDRDENGDFTVSFCEIDAISGLDATEPEFQQAMEWAQMSAIYELELLVE</sequence>
<protein>
    <submittedName>
        <fullName evidence="2">Uncharacterized protein</fullName>
    </submittedName>
</protein>
<feature type="region of interest" description="Disordered" evidence="1">
    <location>
        <begin position="1"/>
        <end position="28"/>
    </location>
</feature>
<keyword evidence="3" id="KW-1185">Reference proteome</keyword>
<dbReference type="EMBL" id="LKHS01000035">
    <property type="protein sequence ID" value="KQH83609.1"/>
    <property type="molecule type" value="Genomic_DNA"/>
</dbReference>
<comment type="caution">
    <text evidence="2">The sequence shown here is derived from an EMBL/GenBank/DDBJ whole genome shotgun (WGS) entry which is preliminary data.</text>
</comment>